<dbReference type="RefSeq" id="WP_047188031.1">
    <property type="nucleotide sequence ID" value="NZ_LCYG01000016.1"/>
</dbReference>
<evidence type="ECO:0000313" key="5">
    <source>
        <dbReference type="Proteomes" id="UP000035489"/>
    </source>
</evidence>
<gene>
    <name evidence="4" type="ORF">AA309_05855</name>
</gene>
<organism evidence="4 5">
    <name type="scientific">Microvirga vignae</name>
    <dbReference type="NCBI Taxonomy" id="1225564"/>
    <lineage>
        <taxon>Bacteria</taxon>
        <taxon>Pseudomonadati</taxon>
        <taxon>Pseudomonadota</taxon>
        <taxon>Alphaproteobacteria</taxon>
        <taxon>Hyphomicrobiales</taxon>
        <taxon>Methylobacteriaceae</taxon>
        <taxon>Microvirga</taxon>
    </lineage>
</organism>
<sequence length="181" mass="20523">MNMRDLIPWGRQNQTIPSRFREESDPFMTLHREMNRLFDDVFRNFEVAPFGSLGGMGSGMGSGTGRIGGWPHVEVIETDKDVRVSAELPGMEDKDVEVLMGDGVLTIRGEKKSEIEDKDRAFSERYYGRFERRIPLAWDVEEDKIDASFRNGVLTVTMPKSAEAKPNVKRIAVNSAETTKH</sequence>
<dbReference type="PROSITE" id="PS01031">
    <property type="entry name" value="SHSP"/>
    <property type="match status" value="1"/>
</dbReference>
<dbReference type="Proteomes" id="UP000035489">
    <property type="component" value="Unassembled WGS sequence"/>
</dbReference>
<evidence type="ECO:0000259" key="3">
    <source>
        <dbReference type="PROSITE" id="PS01031"/>
    </source>
</evidence>
<accession>A0A0H1RFM0</accession>
<dbReference type="EMBL" id="LCYG01000016">
    <property type="protein sequence ID" value="KLK93990.1"/>
    <property type="molecule type" value="Genomic_DNA"/>
</dbReference>
<dbReference type="SUPFAM" id="SSF49764">
    <property type="entry name" value="HSP20-like chaperones"/>
    <property type="match status" value="1"/>
</dbReference>
<dbReference type="PANTHER" id="PTHR11527">
    <property type="entry name" value="HEAT-SHOCK PROTEIN 20 FAMILY MEMBER"/>
    <property type="match status" value="1"/>
</dbReference>
<dbReference type="OrthoDB" id="9808910at2"/>
<protein>
    <submittedName>
        <fullName evidence="4">Molecular chaperone Hsp20</fullName>
    </submittedName>
</protein>
<reference evidence="4 5" key="1">
    <citation type="submission" date="2015-05" db="EMBL/GenBank/DDBJ databases">
        <title>Draft genome sequence of Microvirga vignae strain BR3299, a novel nitrogen fixing bacteria isolated from Brazil semi-aired region.</title>
        <authorList>
            <person name="Zilli J.E."/>
            <person name="Passos S.R."/>
            <person name="Leite J."/>
            <person name="Baldani J.I."/>
            <person name="Xavier G.R."/>
            <person name="Rumjaneck N.G."/>
            <person name="Simoes-Araujo J.L."/>
        </authorList>
    </citation>
    <scope>NUCLEOTIDE SEQUENCE [LARGE SCALE GENOMIC DNA]</scope>
    <source>
        <strain evidence="4 5">BR3299</strain>
    </source>
</reference>
<dbReference type="STRING" id="1225564.AA309_05855"/>
<keyword evidence="5" id="KW-1185">Reference proteome</keyword>
<dbReference type="PATRIC" id="fig|1225564.3.peg.1640"/>
<evidence type="ECO:0000256" key="1">
    <source>
        <dbReference type="PROSITE-ProRule" id="PRU00285"/>
    </source>
</evidence>
<dbReference type="AlphaFoldDB" id="A0A0H1RFM0"/>
<dbReference type="InterPro" id="IPR008978">
    <property type="entry name" value="HSP20-like_chaperone"/>
</dbReference>
<evidence type="ECO:0000256" key="2">
    <source>
        <dbReference type="RuleBase" id="RU003616"/>
    </source>
</evidence>
<dbReference type="InterPro" id="IPR002068">
    <property type="entry name" value="A-crystallin/Hsp20_dom"/>
</dbReference>
<dbReference type="InterPro" id="IPR031107">
    <property type="entry name" value="Small_HSP"/>
</dbReference>
<feature type="domain" description="SHSP" evidence="3">
    <location>
        <begin position="64"/>
        <end position="176"/>
    </location>
</feature>
<dbReference type="CDD" id="cd06464">
    <property type="entry name" value="ACD_sHsps-like"/>
    <property type="match status" value="1"/>
</dbReference>
<evidence type="ECO:0000313" key="4">
    <source>
        <dbReference type="EMBL" id="KLK93990.1"/>
    </source>
</evidence>
<comment type="similarity">
    <text evidence="1 2">Belongs to the small heat shock protein (HSP20) family.</text>
</comment>
<proteinExistence type="inferred from homology"/>
<comment type="caution">
    <text evidence="4">The sequence shown here is derived from an EMBL/GenBank/DDBJ whole genome shotgun (WGS) entry which is preliminary data.</text>
</comment>
<dbReference type="Gene3D" id="2.60.40.790">
    <property type="match status" value="1"/>
</dbReference>
<name>A0A0H1RFM0_9HYPH</name>
<dbReference type="Pfam" id="PF00011">
    <property type="entry name" value="HSP20"/>
    <property type="match status" value="1"/>
</dbReference>